<name>A0ABT1GYW6_9NOCA</name>
<dbReference type="SUPFAM" id="SSF54427">
    <property type="entry name" value="NTF2-like"/>
    <property type="match status" value="1"/>
</dbReference>
<dbReference type="Pfam" id="PF12680">
    <property type="entry name" value="SnoaL_2"/>
    <property type="match status" value="1"/>
</dbReference>
<dbReference type="Gene3D" id="3.10.450.50">
    <property type="match status" value="1"/>
</dbReference>
<dbReference type="EMBL" id="JAMTCG010000002">
    <property type="protein sequence ID" value="MCP2160066.1"/>
    <property type="molecule type" value="Genomic_DNA"/>
</dbReference>
<dbReference type="InterPro" id="IPR037401">
    <property type="entry name" value="SnoaL-like"/>
</dbReference>
<protein>
    <submittedName>
        <fullName evidence="2">Ketosteroid isomerase-related protein</fullName>
    </submittedName>
</protein>
<comment type="caution">
    <text evidence="2">The sequence shown here is derived from an EMBL/GenBank/DDBJ whole genome shotgun (WGS) entry which is preliminary data.</text>
</comment>
<evidence type="ECO:0000313" key="2">
    <source>
        <dbReference type="EMBL" id="MCP2160066.1"/>
    </source>
</evidence>
<gene>
    <name evidence="2" type="ORF">LX12_001245</name>
</gene>
<organism evidence="2 3">
    <name type="scientific">Williamsia serinedens</name>
    <dbReference type="NCBI Taxonomy" id="391736"/>
    <lineage>
        <taxon>Bacteria</taxon>
        <taxon>Bacillati</taxon>
        <taxon>Actinomycetota</taxon>
        <taxon>Actinomycetes</taxon>
        <taxon>Mycobacteriales</taxon>
        <taxon>Nocardiaceae</taxon>
        <taxon>Williamsia</taxon>
    </lineage>
</organism>
<dbReference type="InterPro" id="IPR032710">
    <property type="entry name" value="NTF2-like_dom_sf"/>
</dbReference>
<dbReference type="RefSeq" id="WP_253653646.1">
    <property type="nucleotide sequence ID" value="NZ_BAAAOE010000001.1"/>
</dbReference>
<evidence type="ECO:0000259" key="1">
    <source>
        <dbReference type="Pfam" id="PF12680"/>
    </source>
</evidence>
<dbReference type="Proteomes" id="UP001205740">
    <property type="component" value="Unassembled WGS sequence"/>
</dbReference>
<feature type="domain" description="SnoaL-like" evidence="1">
    <location>
        <begin position="6"/>
        <end position="103"/>
    </location>
</feature>
<keyword evidence="2" id="KW-0413">Isomerase</keyword>
<proteinExistence type="predicted"/>
<dbReference type="GO" id="GO:0016853">
    <property type="term" value="F:isomerase activity"/>
    <property type="evidence" value="ECO:0007669"/>
    <property type="project" value="UniProtKB-KW"/>
</dbReference>
<reference evidence="2 3" key="1">
    <citation type="submission" date="2022-06" db="EMBL/GenBank/DDBJ databases">
        <title>Genomic Encyclopedia of Archaeal and Bacterial Type Strains, Phase II (KMG-II): from individual species to whole genera.</title>
        <authorList>
            <person name="Goeker M."/>
        </authorList>
    </citation>
    <scope>NUCLEOTIDE SEQUENCE [LARGE SCALE GENOMIC DNA]</scope>
    <source>
        <strain evidence="2 3">DSM 45037</strain>
    </source>
</reference>
<evidence type="ECO:0000313" key="3">
    <source>
        <dbReference type="Proteomes" id="UP001205740"/>
    </source>
</evidence>
<sequence length="129" mass="14354">MPDDLVGRYLDCLRRGEPDAMLSLFTDDAIVHSPLYGTLPAAQFYPRLFSDTQQSTLHLRRTFRDGESSIAFWFDFDWVLGDGTPAPFSVVDVAELDPSGRISTLHIVYDTVGIRDAFRAATGHESTGI</sequence>
<accession>A0ABT1GYW6</accession>
<keyword evidence="3" id="KW-1185">Reference proteome</keyword>